<organism evidence="2 3">
    <name type="scientific">Rhodofomes roseus</name>
    <dbReference type="NCBI Taxonomy" id="34475"/>
    <lineage>
        <taxon>Eukaryota</taxon>
        <taxon>Fungi</taxon>
        <taxon>Dikarya</taxon>
        <taxon>Basidiomycota</taxon>
        <taxon>Agaricomycotina</taxon>
        <taxon>Agaricomycetes</taxon>
        <taxon>Polyporales</taxon>
        <taxon>Rhodofomes</taxon>
    </lineage>
</organism>
<reference evidence="2 3" key="1">
    <citation type="submission" date="2019-01" db="EMBL/GenBank/DDBJ databases">
        <title>Genome sequencing of the rare red list fungi Fomitopsis rosea.</title>
        <authorList>
            <person name="Buettner E."/>
            <person name="Kellner H."/>
        </authorList>
    </citation>
    <scope>NUCLEOTIDE SEQUENCE [LARGE SCALE GENOMIC DNA]</scope>
    <source>
        <strain evidence="2 3">DSM 105464</strain>
    </source>
</reference>
<proteinExistence type="predicted"/>
<dbReference type="AlphaFoldDB" id="A0A4Y9Y220"/>
<dbReference type="STRING" id="34475.A0A4Y9Y220"/>
<evidence type="ECO:0000313" key="2">
    <source>
        <dbReference type="EMBL" id="TFY55783.1"/>
    </source>
</evidence>
<gene>
    <name evidence="2" type="ORF">EVJ58_g8028</name>
</gene>
<evidence type="ECO:0000256" key="1">
    <source>
        <dbReference type="SAM" id="MobiDB-lite"/>
    </source>
</evidence>
<dbReference type="Proteomes" id="UP000298390">
    <property type="component" value="Unassembled WGS sequence"/>
</dbReference>
<evidence type="ECO:0000313" key="3">
    <source>
        <dbReference type="Proteomes" id="UP000298390"/>
    </source>
</evidence>
<sequence>MRHPFANVQYYASELRFDDTYDSEDAPSSSNEKSHVQRALVTPPPGRQPDLTRSVTCPQDAAQVVKRSRRLAVLLGGQESGSAVPTYRPGGTVNGSLAILSPSELLSVHAVVHGYINISEIAGAGRALTEVLHEDLYSWNADSDPPLPSRIPFRYTLPSQYTDPNLGDRLPLPPTYHAYLSGIPGFTVHVSYHIAVDMLYTKRQGPSWRKRRW</sequence>
<name>A0A4Y9Y220_9APHY</name>
<dbReference type="EMBL" id="SEKV01000561">
    <property type="protein sequence ID" value="TFY55783.1"/>
    <property type="molecule type" value="Genomic_DNA"/>
</dbReference>
<protein>
    <submittedName>
        <fullName evidence="2">Uncharacterized protein</fullName>
    </submittedName>
</protein>
<feature type="region of interest" description="Disordered" evidence="1">
    <location>
        <begin position="21"/>
        <end position="53"/>
    </location>
</feature>
<accession>A0A4Y9Y220</accession>
<comment type="caution">
    <text evidence="2">The sequence shown here is derived from an EMBL/GenBank/DDBJ whole genome shotgun (WGS) entry which is preliminary data.</text>
</comment>